<accession>A0A0C2G330</accession>
<dbReference type="SUPFAM" id="SSF51735">
    <property type="entry name" value="NAD(P)-binding Rossmann-fold domains"/>
    <property type="match status" value="1"/>
</dbReference>
<dbReference type="EMBL" id="JROO01000033">
    <property type="protein sequence ID" value="KIH97698.1"/>
    <property type="molecule type" value="Genomic_DNA"/>
</dbReference>
<evidence type="ECO:0000259" key="1">
    <source>
        <dbReference type="Pfam" id="PF13460"/>
    </source>
</evidence>
<organism evidence="2 3">
    <name type="scientific">Streptomonospora alba</name>
    <dbReference type="NCBI Taxonomy" id="183763"/>
    <lineage>
        <taxon>Bacteria</taxon>
        <taxon>Bacillati</taxon>
        <taxon>Actinomycetota</taxon>
        <taxon>Actinomycetes</taxon>
        <taxon>Streptosporangiales</taxon>
        <taxon>Nocardiopsidaceae</taxon>
        <taxon>Streptomonospora</taxon>
    </lineage>
</organism>
<reference evidence="3" key="1">
    <citation type="journal article" date="2015" name="Chem. Biol.">
        <title>Structure, bioactivity, and resistance mechanism of streptomonomicin, an unusual lasso Peptide from an understudied halophilic actinomycete.</title>
        <authorList>
            <person name="Metelev M."/>
            <person name="Tietz J.I."/>
            <person name="Melby J.O."/>
            <person name="Blair P.M."/>
            <person name="Zhu L."/>
            <person name="Livnat I."/>
            <person name="Severinov K."/>
            <person name="Mitchell D.A."/>
        </authorList>
    </citation>
    <scope>NUCLEOTIDE SEQUENCE [LARGE SCALE GENOMIC DNA]</scope>
    <source>
        <strain evidence="3">YIM 90003</strain>
    </source>
</reference>
<evidence type="ECO:0000313" key="3">
    <source>
        <dbReference type="Proteomes" id="UP000031675"/>
    </source>
</evidence>
<dbReference type="Proteomes" id="UP000031675">
    <property type="component" value="Unassembled WGS sequence"/>
</dbReference>
<dbReference type="Pfam" id="PF13460">
    <property type="entry name" value="NAD_binding_10"/>
    <property type="match status" value="1"/>
</dbReference>
<dbReference type="PANTHER" id="PTHR43162:SF1">
    <property type="entry name" value="PRESTALK A DIFFERENTIATION PROTEIN A"/>
    <property type="match status" value="1"/>
</dbReference>
<dbReference type="Gene3D" id="3.40.50.720">
    <property type="entry name" value="NAD(P)-binding Rossmann-like Domain"/>
    <property type="match status" value="1"/>
</dbReference>
<keyword evidence="3" id="KW-1185">Reference proteome</keyword>
<sequence length="283" mass="29873">MVTGAAGTVGRALVEELLSSGHPPLAVVRPGSDADFEGRVQTVQADLDSDEAMGDALVRVRSLCLITPLRPRQDELQSRLVRMARACGVERIVKVSALGAASESPIRVHREHGRADRVLESSGVAYALLRPNAFMQNSLQWRSTIAARGTLELPIGEARVSFVDARDVAACAAAALLEPARVQGAHDLTGPEALGFAEIAGHLARATGTPVRYVDVPPERTAANMRAGGAPEWAINARLGLYSTLRAGEGSLVTSAVEEITGRAPRRFADFAAQAAPSFALQV</sequence>
<dbReference type="PANTHER" id="PTHR43162">
    <property type="match status" value="1"/>
</dbReference>
<evidence type="ECO:0000313" key="2">
    <source>
        <dbReference type="EMBL" id="KIH97698.1"/>
    </source>
</evidence>
<gene>
    <name evidence="2" type="ORF">LP52_17635</name>
</gene>
<proteinExistence type="predicted"/>
<protein>
    <recommendedName>
        <fullName evidence="1">NAD(P)-binding domain-containing protein</fullName>
    </recommendedName>
</protein>
<dbReference type="InterPro" id="IPR036291">
    <property type="entry name" value="NAD(P)-bd_dom_sf"/>
</dbReference>
<comment type="caution">
    <text evidence="2">The sequence shown here is derived from an EMBL/GenBank/DDBJ whole genome shotgun (WGS) entry which is preliminary data.</text>
</comment>
<name>A0A0C2G330_9ACTN</name>
<dbReference type="STRING" id="183763.LP52_17635"/>
<dbReference type="InterPro" id="IPR051604">
    <property type="entry name" value="Ergot_Alk_Oxidoreductase"/>
</dbReference>
<dbReference type="InterPro" id="IPR016040">
    <property type="entry name" value="NAD(P)-bd_dom"/>
</dbReference>
<dbReference type="AlphaFoldDB" id="A0A0C2G330"/>
<feature type="domain" description="NAD(P)-binding" evidence="1">
    <location>
        <begin position="4"/>
        <end position="179"/>
    </location>
</feature>
<dbReference type="Gene3D" id="3.90.25.10">
    <property type="entry name" value="UDP-galactose 4-epimerase, domain 1"/>
    <property type="match status" value="1"/>
</dbReference>